<organism evidence="2 3">
    <name type="scientific">Paenibacillus thalictri</name>
    <dbReference type="NCBI Taxonomy" id="2527873"/>
    <lineage>
        <taxon>Bacteria</taxon>
        <taxon>Bacillati</taxon>
        <taxon>Bacillota</taxon>
        <taxon>Bacilli</taxon>
        <taxon>Bacillales</taxon>
        <taxon>Paenibacillaceae</taxon>
        <taxon>Paenibacillus</taxon>
    </lineage>
</organism>
<dbReference type="Gene3D" id="3.20.20.190">
    <property type="entry name" value="Phosphatidylinositol (PI) phosphodiesterase"/>
    <property type="match status" value="1"/>
</dbReference>
<name>A0A4Q9DVI2_9BACL</name>
<keyword evidence="3" id="KW-1185">Reference proteome</keyword>
<sequence>MKIRGVAHRGYPVKLPENTLSSYQAACDMNYTHLELDVHLSKDGIPVLMHDYSVERMTDGKGMIRDLTLEELKRLRVKDTEEIPTLEEALNLLKGKISILVELKQAGDLYPGLEEKTLEVIRKTGTVEQSRMIGFDHFSVARMRELDKNIRLGMICSGSMPYVFPFMKEIDCDFLGVQLRFLTPEYENMIEERGIISGPWPVDTLADMELIAAKYPNALITTNELGRWADFYHSHPELHTD</sequence>
<dbReference type="EMBL" id="SIRE01000006">
    <property type="protein sequence ID" value="TBL79980.1"/>
    <property type="molecule type" value="Genomic_DNA"/>
</dbReference>
<dbReference type="OrthoDB" id="384721at2"/>
<proteinExistence type="predicted"/>
<dbReference type="SUPFAM" id="SSF51695">
    <property type="entry name" value="PLC-like phosphodiesterases"/>
    <property type="match status" value="1"/>
</dbReference>
<dbReference type="PANTHER" id="PTHR46211">
    <property type="entry name" value="GLYCEROPHOSPHORYL DIESTER PHOSPHODIESTERASE"/>
    <property type="match status" value="1"/>
</dbReference>
<dbReference type="RefSeq" id="WP_131013226.1">
    <property type="nucleotide sequence ID" value="NZ_SIRE01000006.1"/>
</dbReference>
<evidence type="ECO:0000259" key="1">
    <source>
        <dbReference type="PROSITE" id="PS51704"/>
    </source>
</evidence>
<reference evidence="2 3" key="1">
    <citation type="submission" date="2019-02" db="EMBL/GenBank/DDBJ databases">
        <title>Paenibacillus sp. nov., isolated from surface-sterilized tissue of Thalictrum simplex L.</title>
        <authorList>
            <person name="Tuo L."/>
        </authorList>
    </citation>
    <scope>NUCLEOTIDE SEQUENCE [LARGE SCALE GENOMIC DNA]</scope>
    <source>
        <strain evidence="2 3">N2SHLJ1</strain>
    </source>
</reference>
<dbReference type="Pfam" id="PF03009">
    <property type="entry name" value="GDPD"/>
    <property type="match status" value="1"/>
</dbReference>
<dbReference type="InterPro" id="IPR030395">
    <property type="entry name" value="GP_PDE_dom"/>
</dbReference>
<dbReference type="Proteomes" id="UP000293142">
    <property type="component" value="Unassembled WGS sequence"/>
</dbReference>
<evidence type="ECO:0000313" key="2">
    <source>
        <dbReference type="EMBL" id="TBL79980.1"/>
    </source>
</evidence>
<dbReference type="GO" id="GO:0006629">
    <property type="term" value="P:lipid metabolic process"/>
    <property type="evidence" value="ECO:0007669"/>
    <property type="project" value="InterPro"/>
</dbReference>
<dbReference type="AlphaFoldDB" id="A0A4Q9DVI2"/>
<dbReference type="GO" id="GO:0008081">
    <property type="term" value="F:phosphoric diester hydrolase activity"/>
    <property type="evidence" value="ECO:0007669"/>
    <property type="project" value="InterPro"/>
</dbReference>
<evidence type="ECO:0000313" key="3">
    <source>
        <dbReference type="Proteomes" id="UP000293142"/>
    </source>
</evidence>
<feature type="domain" description="GP-PDE" evidence="1">
    <location>
        <begin position="3"/>
        <end position="232"/>
    </location>
</feature>
<dbReference type="InterPro" id="IPR017946">
    <property type="entry name" value="PLC-like_Pdiesterase_TIM-brl"/>
</dbReference>
<protein>
    <submittedName>
        <fullName evidence="2">Glycerophosphodiester phosphodiesterase</fullName>
    </submittedName>
</protein>
<dbReference type="PANTHER" id="PTHR46211:SF1">
    <property type="entry name" value="GLYCEROPHOSPHODIESTER PHOSPHODIESTERASE, CYTOPLASMIC"/>
    <property type="match status" value="1"/>
</dbReference>
<comment type="caution">
    <text evidence="2">The sequence shown here is derived from an EMBL/GenBank/DDBJ whole genome shotgun (WGS) entry which is preliminary data.</text>
</comment>
<gene>
    <name evidence="2" type="ORF">EYB31_10380</name>
</gene>
<accession>A0A4Q9DVI2</accession>
<dbReference type="PROSITE" id="PS51704">
    <property type="entry name" value="GP_PDE"/>
    <property type="match status" value="1"/>
</dbReference>